<proteinExistence type="predicted"/>
<dbReference type="EMBL" id="RCZK01000004">
    <property type="protein sequence ID" value="TPG13171.1"/>
    <property type="molecule type" value="Genomic_DNA"/>
</dbReference>
<sequence>MSLTRDQERWAEAHTVLDLHGDFVFTFIAERIIDLAREGDQDGVDRWREIADRVGRLQRGTLQ</sequence>
<dbReference type="Proteomes" id="UP000318413">
    <property type="component" value="Unassembled WGS sequence"/>
</dbReference>
<gene>
    <name evidence="1" type="ORF">EAH84_07160</name>
</gene>
<name>A0A502CNA9_9SPHN</name>
<organism evidence="1 2">
    <name type="scientific">Sphingomonas oligophenolica</name>
    <dbReference type="NCBI Taxonomy" id="301154"/>
    <lineage>
        <taxon>Bacteria</taxon>
        <taxon>Pseudomonadati</taxon>
        <taxon>Pseudomonadota</taxon>
        <taxon>Alphaproteobacteria</taxon>
        <taxon>Sphingomonadales</taxon>
        <taxon>Sphingomonadaceae</taxon>
        <taxon>Sphingomonas</taxon>
    </lineage>
</organism>
<reference evidence="1 2" key="1">
    <citation type="journal article" date="2019" name="Environ. Microbiol.">
        <title>Species interactions and distinct microbial communities in high Arctic permafrost affected cryosols are associated with the CH4 and CO2 gas fluxes.</title>
        <authorList>
            <person name="Altshuler I."/>
            <person name="Hamel J."/>
            <person name="Turney S."/>
            <person name="Magnuson E."/>
            <person name="Levesque R."/>
            <person name="Greer C."/>
            <person name="Whyte L.G."/>
        </authorList>
    </citation>
    <scope>NUCLEOTIDE SEQUENCE [LARGE SCALE GENOMIC DNA]</scope>
    <source>
        <strain evidence="1 2">S5.1</strain>
    </source>
</reference>
<accession>A0A502CNA9</accession>
<keyword evidence="2" id="KW-1185">Reference proteome</keyword>
<dbReference type="AlphaFoldDB" id="A0A502CNA9"/>
<evidence type="ECO:0000313" key="1">
    <source>
        <dbReference type="EMBL" id="TPG13171.1"/>
    </source>
</evidence>
<dbReference type="RefSeq" id="WP_140869890.1">
    <property type="nucleotide sequence ID" value="NZ_RCZK01000004.1"/>
</dbReference>
<evidence type="ECO:0000313" key="2">
    <source>
        <dbReference type="Proteomes" id="UP000318413"/>
    </source>
</evidence>
<dbReference type="InterPro" id="IPR054234">
    <property type="entry name" value="DUF6961"/>
</dbReference>
<protein>
    <submittedName>
        <fullName evidence="1">Uncharacterized protein</fullName>
    </submittedName>
</protein>
<dbReference type="OrthoDB" id="7363783at2"/>
<comment type="caution">
    <text evidence="1">The sequence shown here is derived from an EMBL/GenBank/DDBJ whole genome shotgun (WGS) entry which is preliminary data.</text>
</comment>
<dbReference type="Pfam" id="PF22284">
    <property type="entry name" value="DUF6961"/>
    <property type="match status" value="1"/>
</dbReference>